<dbReference type="EMBL" id="KF900388">
    <property type="protein sequence ID" value="AIE93195.1"/>
    <property type="molecule type" value="Genomic_DNA"/>
</dbReference>
<feature type="transmembrane region" description="Helical" evidence="10">
    <location>
        <begin position="847"/>
        <end position="869"/>
    </location>
</feature>
<dbReference type="GO" id="GO:0016020">
    <property type="term" value="C:membrane"/>
    <property type="evidence" value="ECO:0007669"/>
    <property type="project" value="UniProtKB-SubCell"/>
</dbReference>
<dbReference type="PANTHER" id="PTHR48085">
    <property type="entry name" value="CADMIUM/ZINC-TRANSPORTING ATPASE HMA2-RELATED"/>
    <property type="match status" value="1"/>
</dbReference>
<evidence type="ECO:0000256" key="5">
    <source>
        <dbReference type="ARBA" id="ARBA00022840"/>
    </source>
</evidence>
<dbReference type="Gene3D" id="3.40.50.1000">
    <property type="entry name" value="HAD superfamily/HAD-like"/>
    <property type="match status" value="1"/>
</dbReference>
<evidence type="ECO:0000313" key="12">
    <source>
        <dbReference type="EMBL" id="AIE93195.1"/>
    </source>
</evidence>
<dbReference type="SFLD" id="SFLDF00027">
    <property type="entry name" value="p-type_atpase"/>
    <property type="match status" value="1"/>
</dbReference>
<dbReference type="Pfam" id="PF00403">
    <property type="entry name" value="HMA"/>
    <property type="match status" value="1"/>
</dbReference>
<evidence type="ECO:0000256" key="1">
    <source>
        <dbReference type="ARBA" id="ARBA00004141"/>
    </source>
</evidence>
<feature type="transmembrane region" description="Helical" evidence="10">
    <location>
        <begin position="296"/>
        <end position="315"/>
    </location>
</feature>
<dbReference type="InterPro" id="IPR023299">
    <property type="entry name" value="ATPase_P-typ_cyto_dom_N"/>
</dbReference>
<evidence type="ECO:0000256" key="9">
    <source>
        <dbReference type="SAM" id="MobiDB-lite"/>
    </source>
</evidence>
<comment type="subcellular location">
    <subcellularLocation>
        <location evidence="1">Membrane</location>
        <topology evidence="1">Multi-pass membrane protein</topology>
    </subcellularLocation>
</comment>
<dbReference type="SFLD" id="SFLDS00003">
    <property type="entry name" value="Haloacid_Dehalogenase"/>
    <property type="match status" value="1"/>
</dbReference>
<comment type="similarity">
    <text evidence="2">Belongs to the cation transport ATPase (P-type) (TC 3.A.3) family. Type IB subfamily.</text>
</comment>
<dbReference type="NCBIfam" id="TIGR01494">
    <property type="entry name" value="ATPase_P-type"/>
    <property type="match status" value="2"/>
</dbReference>
<keyword evidence="12" id="KW-0378">Hydrolase</keyword>
<dbReference type="InterPro" id="IPR044492">
    <property type="entry name" value="P_typ_ATPase_HD_dom"/>
</dbReference>
<name>A0A075FNJ4_9EURY</name>
<dbReference type="CDD" id="cd00371">
    <property type="entry name" value="HMA"/>
    <property type="match status" value="1"/>
</dbReference>
<dbReference type="InterPro" id="IPR006121">
    <property type="entry name" value="HMA_dom"/>
</dbReference>
<dbReference type="PROSITE" id="PS50846">
    <property type="entry name" value="HMA_2"/>
    <property type="match status" value="1"/>
</dbReference>
<sequence length="936" mass="98050">MAPSCPLAVSDEDFLILDDEDDTSTQAKPESRLTSPKSNSDSSDSRGGLLSSLRGALSGGVDGIRSRIASSREKRAAAAAPVDELILDDGSMEQVTPIAGPSSDSEAVFVPELVVDGVERFEWPLRGMDCPDCAMKATRAVTRLPGIDEVVVSATEGSVRIELDVARGRVSRVSSVLESLGNSPEVEWRLVQGKTSGEVARRLGINRKGLRNALLDVPGILNINLDDGRIEIQRAPTYSPKVTEMTDEGLRRILGEYTLGESKNDRLRPDQVQLLGAVLTIPLLAAVFIIEQMDLHWSVAAAVTGIGILFAGLPMFQSAIASIQNRVLGFQVLTSLAVLGALYLKEWPEALVVTGLVALAAHMEESALVRARESMQGGLDRLPRRARLIISSKTATGDSGHDHSQPEVENPCDDEWTPVAALEPGDVVEVRSGEVVPVDGTIVDGSGAIDRAPLTGEPMPVSVASGSFVEAGLTLTRGPIHLKAEATGENTRLADLIELVRRYREQPTRTQTIIERFTAIWVPLVLVGSAIYGAATGDIVGMLVLWVVSCPCSLLLAAPVPHATALSTASASGLVARGGDVIEAAAGIQLALLDKTGTLTSGRPRLVAIAVAGDETEESALRIAAGLEQRSNHPYAKTLIEASAERSKAVTKVTEIEDGDAGVRGSMRGLPLMLGRADWLMGEGVKIPYDIDAALADSRHAGYGASVLAIDGEAVAAFTFAHDDAREGVQEMVDKLQQQGISVEILSGDEQASVEAFAKRLGIDPTICRGNVDPEGKASWVAERAKISRTLMAGDGFNDSGALAAADIGVAVGSGEQVNLDAADVLIPGEDPRALANLIQLSKRTRAIVNANIAVSVGVTVLLIVTALAGINTSIAAGIAIHEASVFLIILNGMFVAGAGGRIGVITDLGKGLVRDIREAFGVLFSGGGGSPPSTA</sequence>
<dbReference type="InterPro" id="IPR023214">
    <property type="entry name" value="HAD_sf"/>
</dbReference>
<reference evidence="12" key="1">
    <citation type="journal article" date="2014" name="Genome Biol. Evol.">
        <title>Pangenome evidence for extensive interdomain horizontal transfer affecting lineage core and shell genes in uncultured planktonic thaumarchaeota and euryarchaeota.</title>
        <authorList>
            <person name="Deschamps P."/>
            <person name="Zivanovic Y."/>
            <person name="Moreira D."/>
            <person name="Rodriguez-Valera F."/>
            <person name="Lopez-Garcia P."/>
        </authorList>
    </citation>
    <scope>NUCLEOTIDE SEQUENCE</scope>
</reference>
<evidence type="ECO:0000256" key="7">
    <source>
        <dbReference type="ARBA" id="ARBA00022989"/>
    </source>
</evidence>
<proteinExistence type="inferred from homology"/>
<dbReference type="GO" id="GO:0015086">
    <property type="term" value="F:cadmium ion transmembrane transporter activity"/>
    <property type="evidence" value="ECO:0007669"/>
    <property type="project" value="TreeGrafter"/>
</dbReference>
<evidence type="ECO:0000259" key="11">
    <source>
        <dbReference type="PROSITE" id="PS50846"/>
    </source>
</evidence>
<dbReference type="NCBIfam" id="TIGR01525">
    <property type="entry name" value="ATPase-IB_hvy"/>
    <property type="match status" value="1"/>
</dbReference>
<keyword evidence="7 10" id="KW-1133">Transmembrane helix</keyword>
<keyword evidence="8 10" id="KW-0472">Membrane</keyword>
<dbReference type="GO" id="GO:0005524">
    <property type="term" value="F:ATP binding"/>
    <property type="evidence" value="ECO:0007669"/>
    <property type="project" value="UniProtKB-KW"/>
</dbReference>
<dbReference type="InterPro" id="IPR001757">
    <property type="entry name" value="P_typ_ATPase"/>
</dbReference>
<dbReference type="SUPFAM" id="SSF56784">
    <property type="entry name" value="HAD-like"/>
    <property type="match status" value="1"/>
</dbReference>
<feature type="transmembrane region" description="Helical" evidence="10">
    <location>
        <begin position="513"/>
        <end position="533"/>
    </location>
</feature>
<dbReference type="Gene3D" id="2.70.150.10">
    <property type="entry name" value="Calcium-transporting ATPase, cytoplasmic transduction domain A"/>
    <property type="match status" value="1"/>
</dbReference>
<feature type="region of interest" description="Disordered" evidence="9">
    <location>
        <begin position="393"/>
        <end position="412"/>
    </location>
</feature>
<feature type="transmembrane region" description="Helical" evidence="10">
    <location>
        <begin position="272"/>
        <end position="290"/>
    </location>
</feature>
<feature type="transmembrane region" description="Helical" evidence="10">
    <location>
        <begin position="875"/>
        <end position="897"/>
    </location>
</feature>
<dbReference type="SFLD" id="SFLDG00002">
    <property type="entry name" value="C1.7:_P-type_atpase_like"/>
    <property type="match status" value="1"/>
</dbReference>
<dbReference type="InterPro" id="IPR027256">
    <property type="entry name" value="P-typ_ATPase_IB"/>
</dbReference>
<dbReference type="InterPro" id="IPR051014">
    <property type="entry name" value="Cation_Transport_ATPase_IB"/>
</dbReference>
<dbReference type="Gene3D" id="3.30.70.100">
    <property type="match status" value="1"/>
</dbReference>
<feature type="compositionally biased region" description="Polar residues" evidence="9">
    <location>
        <begin position="24"/>
        <end position="39"/>
    </location>
</feature>
<dbReference type="InterPro" id="IPR008250">
    <property type="entry name" value="ATPase_P-typ_transduc_dom_A_sf"/>
</dbReference>
<dbReference type="Gene3D" id="3.40.1110.10">
    <property type="entry name" value="Calcium-transporting ATPase, cytoplasmic domain N"/>
    <property type="match status" value="1"/>
</dbReference>
<dbReference type="InterPro" id="IPR018303">
    <property type="entry name" value="ATPase_P-typ_P_site"/>
</dbReference>
<dbReference type="AlphaFoldDB" id="A0A075FNJ4"/>
<accession>A0A075FNJ4</accession>
<dbReference type="Pfam" id="PF00702">
    <property type="entry name" value="Hydrolase"/>
    <property type="match status" value="1"/>
</dbReference>
<feature type="compositionally biased region" description="Low complexity" evidence="9">
    <location>
        <begin position="40"/>
        <end position="49"/>
    </location>
</feature>
<dbReference type="PROSITE" id="PS00154">
    <property type="entry name" value="ATPASE_E1_E2"/>
    <property type="match status" value="1"/>
</dbReference>
<dbReference type="GO" id="GO:0046872">
    <property type="term" value="F:metal ion binding"/>
    <property type="evidence" value="ECO:0007669"/>
    <property type="project" value="InterPro"/>
</dbReference>
<evidence type="ECO:0000256" key="2">
    <source>
        <dbReference type="ARBA" id="ARBA00006024"/>
    </source>
</evidence>
<keyword evidence="5" id="KW-0067">ATP-binding</keyword>
<evidence type="ECO:0000256" key="3">
    <source>
        <dbReference type="ARBA" id="ARBA00022692"/>
    </source>
</evidence>
<dbReference type="SUPFAM" id="SSF55008">
    <property type="entry name" value="HMA, heavy metal-associated domain"/>
    <property type="match status" value="1"/>
</dbReference>
<feature type="domain" description="HMA" evidence="11">
    <location>
        <begin position="119"/>
        <end position="185"/>
    </location>
</feature>
<keyword evidence="6" id="KW-1278">Translocase</keyword>
<dbReference type="EC" id="3.6.3.3" evidence="12"/>
<protein>
    <submittedName>
        <fullName evidence="12">ATPase (ZntA)</fullName>
        <ecNumber evidence="12">3.6.3.3</ecNumber>
    </submittedName>
</protein>
<organism evidence="12">
    <name type="scientific">uncultured marine group II/III euryarchaeote AD1000_32_G05</name>
    <dbReference type="NCBI Taxonomy" id="1457755"/>
    <lineage>
        <taxon>Archaea</taxon>
        <taxon>Methanobacteriati</taxon>
        <taxon>Methanobacteriota</taxon>
        <taxon>environmental samples</taxon>
    </lineage>
</organism>
<evidence type="ECO:0000256" key="10">
    <source>
        <dbReference type="SAM" id="Phobius"/>
    </source>
</evidence>
<dbReference type="InterPro" id="IPR036163">
    <property type="entry name" value="HMA_dom_sf"/>
</dbReference>
<keyword evidence="4" id="KW-0547">Nucleotide-binding</keyword>
<gene>
    <name evidence="12" type="primary">zntA</name>
</gene>
<dbReference type="Pfam" id="PF00122">
    <property type="entry name" value="E1-E2_ATPase"/>
    <property type="match status" value="1"/>
</dbReference>
<keyword evidence="3 10" id="KW-0812">Transmembrane</keyword>
<dbReference type="PANTHER" id="PTHR48085:SF5">
    <property type="entry name" value="CADMIUM_ZINC-TRANSPORTING ATPASE HMA4-RELATED"/>
    <property type="match status" value="1"/>
</dbReference>
<evidence type="ECO:0000256" key="6">
    <source>
        <dbReference type="ARBA" id="ARBA00022967"/>
    </source>
</evidence>
<dbReference type="GO" id="GO:0019829">
    <property type="term" value="F:ATPase-coupled monoatomic cation transmembrane transporter activity"/>
    <property type="evidence" value="ECO:0007669"/>
    <property type="project" value="InterPro"/>
</dbReference>
<feature type="transmembrane region" description="Helical" evidence="10">
    <location>
        <begin position="327"/>
        <end position="344"/>
    </location>
</feature>
<dbReference type="PRINTS" id="PR00119">
    <property type="entry name" value="CATATPASE"/>
</dbReference>
<dbReference type="InterPro" id="IPR036412">
    <property type="entry name" value="HAD-like_sf"/>
</dbReference>
<evidence type="ECO:0000256" key="4">
    <source>
        <dbReference type="ARBA" id="ARBA00022741"/>
    </source>
</evidence>
<feature type="transmembrane region" description="Helical" evidence="10">
    <location>
        <begin position="539"/>
        <end position="558"/>
    </location>
</feature>
<feature type="compositionally biased region" description="Acidic residues" evidence="9">
    <location>
        <begin position="10"/>
        <end position="23"/>
    </location>
</feature>
<dbReference type="InterPro" id="IPR059000">
    <property type="entry name" value="ATPase_P-type_domA"/>
</dbReference>
<dbReference type="SUPFAM" id="SSF81653">
    <property type="entry name" value="Calcium ATPase, transduction domain A"/>
    <property type="match status" value="1"/>
</dbReference>
<evidence type="ECO:0000256" key="8">
    <source>
        <dbReference type="ARBA" id="ARBA00023136"/>
    </source>
</evidence>
<dbReference type="GO" id="GO:0016887">
    <property type="term" value="F:ATP hydrolysis activity"/>
    <property type="evidence" value="ECO:0007669"/>
    <property type="project" value="InterPro"/>
</dbReference>
<feature type="region of interest" description="Disordered" evidence="9">
    <location>
        <begin position="1"/>
        <end position="49"/>
    </location>
</feature>